<proteinExistence type="predicted"/>
<evidence type="ECO:0000313" key="1">
    <source>
        <dbReference type="EMBL" id="RSN71903.1"/>
    </source>
</evidence>
<protein>
    <submittedName>
        <fullName evidence="1">Uncharacterized protein</fullName>
    </submittedName>
</protein>
<name>A0A3R9QU29_9CREN</name>
<dbReference type="EMBL" id="RCOS01000167">
    <property type="protein sequence ID" value="RSN71903.1"/>
    <property type="molecule type" value="Genomic_DNA"/>
</dbReference>
<keyword evidence="2" id="KW-1185">Reference proteome</keyword>
<comment type="caution">
    <text evidence="1">The sequence shown here is derived from an EMBL/GenBank/DDBJ whole genome shotgun (WGS) entry which is preliminary data.</text>
</comment>
<organism evidence="1 2">
    <name type="scientific">Candidatus Methanodesulfokora washburnensis</name>
    <dbReference type="NCBI Taxonomy" id="2478471"/>
    <lineage>
        <taxon>Archaea</taxon>
        <taxon>Thermoproteota</taxon>
        <taxon>Candidatus Korarchaeia</taxon>
        <taxon>Candidatus Korarchaeia incertae sedis</taxon>
        <taxon>Candidatus Methanodesulfokora</taxon>
    </lineage>
</organism>
<accession>A0A3R9QU29</accession>
<sequence length="64" mass="7411">MFSLDVIFLMLYDTFLTDDIARHFALPSEKDGINQTSDALRPTNRSIKRIRIRIRYLNKAGSPP</sequence>
<evidence type="ECO:0000313" key="2">
    <source>
        <dbReference type="Proteomes" id="UP000277582"/>
    </source>
</evidence>
<dbReference type="RefSeq" id="WP_125672760.1">
    <property type="nucleotide sequence ID" value="NZ_RCOS01000167.1"/>
</dbReference>
<dbReference type="AlphaFoldDB" id="A0A3R9QU29"/>
<dbReference type="Proteomes" id="UP000277582">
    <property type="component" value="Unassembled WGS sequence"/>
</dbReference>
<reference evidence="1 2" key="1">
    <citation type="submission" date="2018-10" db="EMBL/GenBank/DDBJ databases">
        <title>Co-occurring genomic capacity for anaerobic methane metabolism and dissimilatory sulfite reduction discovered in the Korarchaeota.</title>
        <authorList>
            <person name="Mckay L.J."/>
            <person name="Dlakic M."/>
            <person name="Fields M.W."/>
            <person name="Delmont T.O."/>
            <person name="Eren A.M."/>
            <person name="Jay Z.J."/>
            <person name="Klingelsmith K.B."/>
            <person name="Rusch D.B."/>
            <person name="Inskeep W.P."/>
        </authorList>
    </citation>
    <scope>NUCLEOTIDE SEQUENCE [LARGE SCALE GENOMIC DNA]</scope>
    <source>
        <strain evidence="1 2">MDKW</strain>
    </source>
</reference>
<gene>
    <name evidence="1" type="ORF">D6D85_15060</name>
</gene>